<sequence length="321" mass="36659">MNFSSSTVNNETDSCVLLSNFGSYIVYISVIISFLTICECLVVISVTCLTKNVHGNTNVYVVSLAVNDLLLAIAFIGNNVFLLPFHLPLFVNSKMLLCLISGLSSGTTNMSVVHLGVIAVDRYIQITYPFYYMKAMTKMRAYLVVLCLWLSCLIFIIIPPIVFYDDKYHRRCILIHQPFAYLIIQISSYFSSITLVFICYLKIAHVAFRHKRSTISRRFNSDVSQTDTSGTENIKAALRSVKFFLLMFGILFICTFPPYVATIFGLTYDISDNFFTGFFTLVPIHSVINFLIYSYMNKDFSASLVKIFKEIKRRCQDNRYV</sequence>
<evidence type="ECO:0000313" key="13">
    <source>
        <dbReference type="Proteomes" id="UP000678393"/>
    </source>
</evidence>
<evidence type="ECO:0000256" key="1">
    <source>
        <dbReference type="ARBA" id="ARBA00004651"/>
    </source>
</evidence>
<dbReference type="InterPro" id="IPR050569">
    <property type="entry name" value="TAAR"/>
</dbReference>
<protein>
    <recommendedName>
        <fullName evidence="11">G-protein coupled receptors family 1 profile domain-containing protein</fullName>
    </recommendedName>
</protein>
<dbReference type="Gene3D" id="1.20.1070.10">
    <property type="entry name" value="Rhodopsin 7-helix transmembrane proteins"/>
    <property type="match status" value="1"/>
</dbReference>
<accession>A0A8S4A7H4</accession>
<keyword evidence="2" id="KW-1003">Cell membrane</keyword>
<dbReference type="GO" id="GO:0005886">
    <property type="term" value="C:plasma membrane"/>
    <property type="evidence" value="ECO:0007669"/>
    <property type="project" value="UniProtKB-SubCell"/>
</dbReference>
<dbReference type="PANTHER" id="PTHR24249">
    <property type="entry name" value="HISTAMINE RECEPTOR-RELATED G-PROTEIN COUPLED RECEPTOR"/>
    <property type="match status" value="1"/>
</dbReference>
<keyword evidence="8 9" id="KW-0807">Transducer</keyword>
<gene>
    <name evidence="12" type="ORF">CUNI_LOCUS19809</name>
</gene>
<comment type="caution">
    <text evidence="12">The sequence shown here is derived from an EMBL/GenBank/DDBJ whole genome shotgun (WGS) entry which is preliminary data.</text>
</comment>
<dbReference type="InterPro" id="IPR000276">
    <property type="entry name" value="GPCR_Rhodpsn"/>
</dbReference>
<evidence type="ECO:0000256" key="5">
    <source>
        <dbReference type="ARBA" id="ARBA00023040"/>
    </source>
</evidence>
<evidence type="ECO:0000256" key="6">
    <source>
        <dbReference type="ARBA" id="ARBA00023136"/>
    </source>
</evidence>
<dbReference type="PROSITE" id="PS50262">
    <property type="entry name" value="G_PROTEIN_RECEP_F1_2"/>
    <property type="match status" value="1"/>
</dbReference>
<keyword evidence="3 9" id="KW-0812">Transmembrane</keyword>
<feature type="transmembrane region" description="Helical" evidence="10">
    <location>
        <begin position="94"/>
        <end position="120"/>
    </location>
</feature>
<feature type="transmembrane region" description="Helical" evidence="10">
    <location>
        <begin position="243"/>
        <end position="268"/>
    </location>
</feature>
<dbReference type="EMBL" id="CAJHNH020006979">
    <property type="protein sequence ID" value="CAG5134251.1"/>
    <property type="molecule type" value="Genomic_DNA"/>
</dbReference>
<feature type="transmembrane region" description="Helical" evidence="10">
    <location>
        <begin position="59"/>
        <end position="82"/>
    </location>
</feature>
<dbReference type="InterPro" id="IPR017452">
    <property type="entry name" value="GPCR_Rhodpsn_7TM"/>
</dbReference>
<dbReference type="GO" id="GO:0004930">
    <property type="term" value="F:G protein-coupled receptor activity"/>
    <property type="evidence" value="ECO:0007669"/>
    <property type="project" value="UniProtKB-KW"/>
</dbReference>
<evidence type="ECO:0000256" key="8">
    <source>
        <dbReference type="ARBA" id="ARBA00023224"/>
    </source>
</evidence>
<keyword evidence="4 10" id="KW-1133">Transmembrane helix</keyword>
<keyword evidence="6 10" id="KW-0472">Membrane</keyword>
<dbReference type="Proteomes" id="UP000678393">
    <property type="component" value="Unassembled WGS sequence"/>
</dbReference>
<comment type="subcellular location">
    <subcellularLocation>
        <location evidence="1">Cell membrane</location>
        <topology evidence="1">Multi-pass membrane protein</topology>
    </subcellularLocation>
</comment>
<feature type="transmembrane region" description="Helical" evidence="10">
    <location>
        <begin position="274"/>
        <end position="296"/>
    </location>
</feature>
<name>A0A8S4A7H4_9EUPU</name>
<keyword evidence="13" id="KW-1185">Reference proteome</keyword>
<dbReference type="PRINTS" id="PR00237">
    <property type="entry name" value="GPCRRHODOPSN"/>
</dbReference>
<dbReference type="CDD" id="cd00637">
    <property type="entry name" value="7tm_classA_rhodopsin-like"/>
    <property type="match status" value="1"/>
</dbReference>
<comment type="similarity">
    <text evidence="9">Belongs to the G-protein coupled receptor 1 family.</text>
</comment>
<feature type="transmembrane region" description="Helical" evidence="10">
    <location>
        <begin position="24"/>
        <end position="47"/>
    </location>
</feature>
<evidence type="ECO:0000256" key="9">
    <source>
        <dbReference type="RuleBase" id="RU000688"/>
    </source>
</evidence>
<evidence type="ECO:0000259" key="11">
    <source>
        <dbReference type="PROSITE" id="PS50262"/>
    </source>
</evidence>
<organism evidence="12 13">
    <name type="scientific">Candidula unifasciata</name>
    <dbReference type="NCBI Taxonomy" id="100452"/>
    <lineage>
        <taxon>Eukaryota</taxon>
        <taxon>Metazoa</taxon>
        <taxon>Spiralia</taxon>
        <taxon>Lophotrochozoa</taxon>
        <taxon>Mollusca</taxon>
        <taxon>Gastropoda</taxon>
        <taxon>Heterobranchia</taxon>
        <taxon>Euthyneura</taxon>
        <taxon>Panpulmonata</taxon>
        <taxon>Eupulmonata</taxon>
        <taxon>Stylommatophora</taxon>
        <taxon>Helicina</taxon>
        <taxon>Helicoidea</taxon>
        <taxon>Geomitridae</taxon>
        <taxon>Candidula</taxon>
    </lineage>
</organism>
<evidence type="ECO:0000256" key="10">
    <source>
        <dbReference type="SAM" id="Phobius"/>
    </source>
</evidence>
<feature type="domain" description="G-protein coupled receptors family 1 profile" evidence="11">
    <location>
        <begin position="39"/>
        <end position="293"/>
    </location>
</feature>
<evidence type="ECO:0000256" key="7">
    <source>
        <dbReference type="ARBA" id="ARBA00023170"/>
    </source>
</evidence>
<dbReference type="PROSITE" id="PS00237">
    <property type="entry name" value="G_PROTEIN_RECEP_F1_1"/>
    <property type="match status" value="1"/>
</dbReference>
<feature type="transmembrane region" description="Helical" evidence="10">
    <location>
        <begin position="182"/>
        <end position="208"/>
    </location>
</feature>
<reference evidence="12" key="1">
    <citation type="submission" date="2021-04" db="EMBL/GenBank/DDBJ databases">
        <authorList>
            <consortium name="Molecular Ecology Group"/>
        </authorList>
    </citation>
    <scope>NUCLEOTIDE SEQUENCE</scope>
</reference>
<dbReference type="Pfam" id="PF00001">
    <property type="entry name" value="7tm_1"/>
    <property type="match status" value="1"/>
</dbReference>
<keyword evidence="5 9" id="KW-0297">G-protein coupled receptor</keyword>
<proteinExistence type="inferred from homology"/>
<dbReference type="AlphaFoldDB" id="A0A8S4A7H4"/>
<evidence type="ECO:0000256" key="2">
    <source>
        <dbReference type="ARBA" id="ARBA00022475"/>
    </source>
</evidence>
<dbReference type="OrthoDB" id="6123079at2759"/>
<evidence type="ECO:0000313" key="12">
    <source>
        <dbReference type="EMBL" id="CAG5134251.1"/>
    </source>
</evidence>
<evidence type="ECO:0000256" key="3">
    <source>
        <dbReference type="ARBA" id="ARBA00022692"/>
    </source>
</evidence>
<feature type="transmembrane region" description="Helical" evidence="10">
    <location>
        <begin position="141"/>
        <end position="162"/>
    </location>
</feature>
<dbReference type="SUPFAM" id="SSF81321">
    <property type="entry name" value="Family A G protein-coupled receptor-like"/>
    <property type="match status" value="1"/>
</dbReference>
<keyword evidence="7 9" id="KW-0675">Receptor</keyword>
<dbReference type="PANTHER" id="PTHR24249:SF372">
    <property type="entry name" value="G-PROTEIN COUPLED RECEPTORS FAMILY 1 PROFILE DOMAIN-CONTAINING PROTEIN"/>
    <property type="match status" value="1"/>
</dbReference>
<evidence type="ECO:0000256" key="4">
    <source>
        <dbReference type="ARBA" id="ARBA00022989"/>
    </source>
</evidence>